<feature type="domain" description="HAMP" evidence="12">
    <location>
        <begin position="217"/>
        <end position="269"/>
    </location>
</feature>
<dbReference type="PANTHER" id="PTHR42878:SF7">
    <property type="entry name" value="SENSOR HISTIDINE KINASE GLRK"/>
    <property type="match status" value="1"/>
</dbReference>
<dbReference type="eggNOG" id="COG3850">
    <property type="taxonomic scope" value="Bacteria"/>
</dbReference>
<dbReference type="Pfam" id="PF00512">
    <property type="entry name" value="HisKA"/>
    <property type="match status" value="1"/>
</dbReference>
<dbReference type="GO" id="GO:0000155">
    <property type="term" value="F:phosphorelay sensor kinase activity"/>
    <property type="evidence" value="ECO:0007669"/>
    <property type="project" value="InterPro"/>
</dbReference>
<evidence type="ECO:0000256" key="3">
    <source>
        <dbReference type="ARBA" id="ARBA00012438"/>
    </source>
</evidence>
<keyword evidence="10" id="KW-0812">Transmembrane</keyword>
<dbReference type="SMART" id="SM00304">
    <property type="entry name" value="HAMP"/>
    <property type="match status" value="1"/>
</dbReference>
<keyword evidence="9" id="KW-0902">Two-component regulatory system</keyword>
<keyword evidence="8" id="KW-0067">ATP-binding</keyword>
<dbReference type="InterPro" id="IPR003661">
    <property type="entry name" value="HisK_dim/P_dom"/>
</dbReference>
<evidence type="ECO:0000256" key="8">
    <source>
        <dbReference type="ARBA" id="ARBA00022840"/>
    </source>
</evidence>
<evidence type="ECO:0000259" key="12">
    <source>
        <dbReference type="PROSITE" id="PS50885"/>
    </source>
</evidence>
<dbReference type="InterPro" id="IPR003660">
    <property type="entry name" value="HAMP_dom"/>
</dbReference>
<evidence type="ECO:0000256" key="7">
    <source>
        <dbReference type="ARBA" id="ARBA00022777"/>
    </source>
</evidence>
<keyword evidence="14" id="KW-1185">Reference proteome</keyword>
<dbReference type="InterPro" id="IPR004358">
    <property type="entry name" value="Sig_transdc_His_kin-like_C"/>
</dbReference>
<dbReference type="EMBL" id="CP007031">
    <property type="protein sequence ID" value="AHF03010.1"/>
    <property type="molecule type" value="Genomic_DNA"/>
</dbReference>
<dbReference type="InterPro" id="IPR050351">
    <property type="entry name" value="BphY/WalK/GraS-like"/>
</dbReference>
<comment type="subcellular location">
    <subcellularLocation>
        <location evidence="2">Membrane</location>
    </subcellularLocation>
</comment>
<gene>
    <name evidence="13" type="ORF">MARPU_03325</name>
</gene>
<evidence type="ECO:0000313" key="14">
    <source>
        <dbReference type="Proteomes" id="UP000005275"/>
    </source>
</evidence>
<dbReference type="InterPro" id="IPR003594">
    <property type="entry name" value="HATPase_dom"/>
</dbReference>
<evidence type="ECO:0000256" key="5">
    <source>
        <dbReference type="ARBA" id="ARBA00022679"/>
    </source>
</evidence>
<sequence length="650" mass="72535">MPLPARNSSLGFQVSAAFVALILLFIAAGLHALGAFQRQLVYDALTDSASRLELAAERMHVQGMNYKRFAPRDYPTYYRDLELYYRDLMDYVATFDNEVGRFRDHAFTDAIPALLPWITPRVGIEVEHAIDRLSEVWDDYRAALFAALGDDLEEPRLEYAAEHSMAAHQQLSNATHALSWALRAWSERTYRAMLTATTVVAVLIALIALLLLVVLQQRVLAPLRTTIDGMRRIAQGDFGYRLSITGSAELRGLTTRFNQLSARLALLQRLIDRLQQGKDLDDLIDGLKDDFKALLGCDWVGVVVIDSTRSGARIETCRIDGARPRTSPRLFRLHGTLLEHALEHGDPLEIDDIPAETAANPEYEFLAHLAAQGMREALLLPLTPQTGAPLPAVVVLARRAPGRLEPEQRGFLGNLAQLMTHSFARTARLAEQQRLATVGEFVAAIAHELRTPISTVAMAFRHLEQQPLAERTRQRVMLGAEETTRMGRLLDDILRYARPLRLELVELDVHALLARFVADYRIAHPQPPLVLETEQQPRLLLGDPDRLRQIFTNLTDNAREASPPDAAIHWRITTNAEDEIVLEVHNQGDPIPEALRARILDPFVSGKPQGTGLGLAIVARLLEQHGAQLAIDSSLAHGTRMRVTFPPLAH</sequence>
<dbReference type="SMART" id="SM00388">
    <property type="entry name" value="HisKA"/>
    <property type="match status" value="1"/>
</dbReference>
<dbReference type="CDD" id="cd06225">
    <property type="entry name" value="HAMP"/>
    <property type="match status" value="1"/>
</dbReference>
<keyword evidence="5" id="KW-0808">Transferase</keyword>
<dbReference type="InterPro" id="IPR036890">
    <property type="entry name" value="HATPase_C_sf"/>
</dbReference>
<feature type="transmembrane region" description="Helical" evidence="10">
    <location>
        <begin position="12"/>
        <end position="33"/>
    </location>
</feature>
<protein>
    <recommendedName>
        <fullName evidence="3">histidine kinase</fullName>
        <ecNumber evidence="3">2.7.13.3</ecNumber>
    </recommendedName>
</protein>
<dbReference type="PROSITE" id="PS50109">
    <property type="entry name" value="HIS_KIN"/>
    <property type="match status" value="1"/>
</dbReference>
<evidence type="ECO:0000256" key="6">
    <source>
        <dbReference type="ARBA" id="ARBA00022741"/>
    </source>
</evidence>
<dbReference type="Proteomes" id="UP000005275">
    <property type="component" value="Chromosome"/>
</dbReference>
<name>W0DWM3_MARPU</name>
<dbReference type="GO" id="GO:0005524">
    <property type="term" value="F:ATP binding"/>
    <property type="evidence" value="ECO:0007669"/>
    <property type="project" value="UniProtKB-KW"/>
</dbReference>
<dbReference type="Gene3D" id="6.10.340.10">
    <property type="match status" value="1"/>
</dbReference>
<dbReference type="Pfam" id="PF01590">
    <property type="entry name" value="GAF"/>
    <property type="match status" value="1"/>
</dbReference>
<dbReference type="SUPFAM" id="SSF55874">
    <property type="entry name" value="ATPase domain of HSP90 chaperone/DNA topoisomerase II/histidine kinase"/>
    <property type="match status" value="1"/>
</dbReference>
<dbReference type="SUPFAM" id="SSF47384">
    <property type="entry name" value="Homodimeric domain of signal transducing histidine kinase"/>
    <property type="match status" value="1"/>
</dbReference>
<dbReference type="GO" id="GO:0030295">
    <property type="term" value="F:protein kinase activator activity"/>
    <property type="evidence" value="ECO:0007669"/>
    <property type="project" value="TreeGrafter"/>
</dbReference>
<keyword evidence="4" id="KW-0597">Phosphoprotein</keyword>
<evidence type="ECO:0000256" key="1">
    <source>
        <dbReference type="ARBA" id="ARBA00000085"/>
    </source>
</evidence>
<dbReference type="HOGENOM" id="CLU_468450_0_0_6"/>
<evidence type="ECO:0000313" key="13">
    <source>
        <dbReference type="EMBL" id="AHF03010.1"/>
    </source>
</evidence>
<evidence type="ECO:0000256" key="10">
    <source>
        <dbReference type="SAM" id="Phobius"/>
    </source>
</evidence>
<dbReference type="PANTHER" id="PTHR42878">
    <property type="entry name" value="TWO-COMPONENT HISTIDINE KINASE"/>
    <property type="match status" value="1"/>
</dbReference>
<keyword evidence="7 13" id="KW-0418">Kinase</keyword>
<feature type="domain" description="Histidine kinase" evidence="11">
    <location>
        <begin position="444"/>
        <end position="649"/>
    </location>
</feature>
<dbReference type="eggNOG" id="COG4191">
    <property type="taxonomic scope" value="Bacteria"/>
</dbReference>
<comment type="catalytic activity">
    <reaction evidence="1">
        <text>ATP + protein L-histidine = ADP + protein N-phospho-L-histidine.</text>
        <dbReference type="EC" id="2.7.13.3"/>
    </reaction>
</comment>
<organism evidence="13 14">
    <name type="scientific">Marichromatium purpuratum 984</name>
    <dbReference type="NCBI Taxonomy" id="765910"/>
    <lineage>
        <taxon>Bacteria</taxon>
        <taxon>Pseudomonadati</taxon>
        <taxon>Pseudomonadota</taxon>
        <taxon>Gammaproteobacteria</taxon>
        <taxon>Chromatiales</taxon>
        <taxon>Chromatiaceae</taxon>
        <taxon>Marichromatium</taxon>
    </lineage>
</organism>
<dbReference type="GO" id="GO:0000156">
    <property type="term" value="F:phosphorelay response regulator activity"/>
    <property type="evidence" value="ECO:0007669"/>
    <property type="project" value="TreeGrafter"/>
</dbReference>
<proteinExistence type="predicted"/>
<dbReference type="AlphaFoldDB" id="W0DWM3"/>
<dbReference type="PRINTS" id="PR00344">
    <property type="entry name" value="BCTRLSENSOR"/>
</dbReference>
<dbReference type="SUPFAM" id="SSF55781">
    <property type="entry name" value="GAF domain-like"/>
    <property type="match status" value="1"/>
</dbReference>
<dbReference type="RefSeq" id="WP_005224712.1">
    <property type="nucleotide sequence ID" value="NZ_CP007031.1"/>
</dbReference>
<dbReference type="PROSITE" id="PS50885">
    <property type="entry name" value="HAMP"/>
    <property type="match status" value="1"/>
</dbReference>
<dbReference type="SUPFAM" id="SSF158472">
    <property type="entry name" value="HAMP domain-like"/>
    <property type="match status" value="1"/>
</dbReference>
<dbReference type="InterPro" id="IPR036097">
    <property type="entry name" value="HisK_dim/P_sf"/>
</dbReference>
<dbReference type="Gene3D" id="1.10.287.130">
    <property type="match status" value="1"/>
</dbReference>
<keyword evidence="10" id="KW-0472">Membrane</keyword>
<evidence type="ECO:0000256" key="4">
    <source>
        <dbReference type="ARBA" id="ARBA00022553"/>
    </source>
</evidence>
<dbReference type="GO" id="GO:0016020">
    <property type="term" value="C:membrane"/>
    <property type="evidence" value="ECO:0007669"/>
    <property type="project" value="UniProtKB-SubCell"/>
</dbReference>
<keyword evidence="6" id="KW-0547">Nucleotide-binding</keyword>
<feature type="transmembrane region" description="Helical" evidence="10">
    <location>
        <begin position="192"/>
        <end position="215"/>
    </location>
</feature>
<evidence type="ECO:0000256" key="9">
    <source>
        <dbReference type="ARBA" id="ARBA00023012"/>
    </source>
</evidence>
<evidence type="ECO:0000259" key="11">
    <source>
        <dbReference type="PROSITE" id="PS50109"/>
    </source>
</evidence>
<evidence type="ECO:0000256" key="2">
    <source>
        <dbReference type="ARBA" id="ARBA00004370"/>
    </source>
</evidence>
<keyword evidence="10" id="KW-1133">Transmembrane helix</keyword>
<dbReference type="Gene3D" id="3.30.565.10">
    <property type="entry name" value="Histidine kinase-like ATPase, C-terminal domain"/>
    <property type="match status" value="1"/>
</dbReference>
<reference evidence="13 14" key="1">
    <citation type="submission" date="2013-12" db="EMBL/GenBank/DDBJ databases">
        <authorList>
            <consortium name="DOE Joint Genome Institute"/>
            <person name="Bryant D.A."/>
            <person name="Huntemann M."/>
            <person name="Han J."/>
            <person name="Chen A."/>
            <person name="Kyrpides N."/>
            <person name="Mavromatis K."/>
            <person name="Markowitz V."/>
            <person name="Palaniappan K."/>
            <person name="Ivanova N."/>
            <person name="Schaumberg A."/>
            <person name="Pati A."/>
            <person name="Liolios K."/>
            <person name="Nordberg H.P."/>
            <person name="Cantor M.N."/>
            <person name="Hua S.X."/>
            <person name="Woyke T."/>
        </authorList>
    </citation>
    <scope>NUCLEOTIDE SEQUENCE [LARGE SCALE GENOMIC DNA]</scope>
    <source>
        <strain evidence="13 14">984</strain>
    </source>
</reference>
<dbReference type="CDD" id="cd00082">
    <property type="entry name" value="HisKA"/>
    <property type="match status" value="1"/>
</dbReference>
<dbReference type="Pfam" id="PF00672">
    <property type="entry name" value="HAMP"/>
    <property type="match status" value="1"/>
</dbReference>
<dbReference type="STRING" id="765910.MARPU_03325"/>
<dbReference type="OrthoDB" id="9815750at2"/>
<dbReference type="GO" id="GO:0007234">
    <property type="term" value="P:osmosensory signaling via phosphorelay pathway"/>
    <property type="evidence" value="ECO:0007669"/>
    <property type="project" value="TreeGrafter"/>
</dbReference>
<dbReference type="SMART" id="SM00387">
    <property type="entry name" value="HATPase_c"/>
    <property type="match status" value="1"/>
</dbReference>
<accession>W0DWM3</accession>
<dbReference type="InterPro" id="IPR005467">
    <property type="entry name" value="His_kinase_dom"/>
</dbReference>
<dbReference type="InterPro" id="IPR003018">
    <property type="entry name" value="GAF"/>
</dbReference>
<dbReference type="Pfam" id="PF02518">
    <property type="entry name" value="HATPase_c"/>
    <property type="match status" value="1"/>
</dbReference>
<dbReference type="KEGG" id="mpur:MARPU_03325"/>
<dbReference type="EC" id="2.7.13.3" evidence="3"/>